<evidence type="ECO:0000313" key="4">
    <source>
        <dbReference type="Proteomes" id="UP001358417"/>
    </source>
</evidence>
<dbReference type="RefSeq" id="XP_064708538.1">
    <property type="nucleotide sequence ID" value="XM_064855878.1"/>
</dbReference>
<dbReference type="Proteomes" id="UP001358417">
    <property type="component" value="Unassembled WGS sequence"/>
</dbReference>
<dbReference type="AlphaFoldDB" id="A0AAV9NFY2"/>
<feature type="region of interest" description="Disordered" evidence="1">
    <location>
        <begin position="138"/>
        <end position="174"/>
    </location>
</feature>
<feature type="compositionally biased region" description="Polar residues" evidence="1">
    <location>
        <begin position="644"/>
        <end position="670"/>
    </location>
</feature>
<reference evidence="3 4" key="1">
    <citation type="submission" date="2023-08" db="EMBL/GenBank/DDBJ databases">
        <title>Black Yeasts Isolated from many extreme environments.</title>
        <authorList>
            <person name="Coleine C."/>
            <person name="Stajich J.E."/>
            <person name="Selbmann L."/>
        </authorList>
    </citation>
    <scope>NUCLEOTIDE SEQUENCE [LARGE SCALE GENOMIC DNA]</scope>
    <source>
        <strain evidence="3 4">CCFEE 5792</strain>
    </source>
</reference>
<feature type="region of interest" description="Disordered" evidence="1">
    <location>
        <begin position="620"/>
        <end position="690"/>
    </location>
</feature>
<feature type="compositionally biased region" description="Polar residues" evidence="1">
    <location>
        <begin position="144"/>
        <end position="160"/>
    </location>
</feature>
<keyword evidence="2" id="KW-1133">Transmembrane helix</keyword>
<keyword evidence="2" id="KW-0472">Membrane</keyword>
<proteinExistence type="predicted"/>
<keyword evidence="4" id="KW-1185">Reference proteome</keyword>
<dbReference type="GeneID" id="89980501"/>
<evidence type="ECO:0000256" key="1">
    <source>
        <dbReference type="SAM" id="MobiDB-lite"/>
    </source>
</evidence>
<sequence length="690" mass="78490">MSVCLKYLNYFKRQDHNNIDYQNENTPFIDSRVEVLLSHGPITFRDSVDCVTIADEVEQFLGGDDADEFSLEAAGLAQFCTASNVKPAQSDQAATPPYVALLDEKSLVGTQTQSRPYPGPLTADELYKLLKRPRFRHRRRVHSNKANSSTPSDLQLTSQDPQRHLGQAPDNDKFCVPSPTFQLGPVTSRSDLEAESKEPDADRRIIFVTDLDSSTALALIRTVSGNHAAALRDALCNYLAAESIMRSSITKGLVMFKLSFHLPFLALRSSPTPHTDHRLYDGEMRLRNTKDISFLNWYHRDSAKSTQLHEAQVSCVVSGFHDRCWVAHCFVDTYHDGDDQSKECVNDYHEQSLLPQGMTPDAPTMGNLDCDQPIWDPREYFIHIVYFRLMKARSEWATIIRAVRDSFRRYSRSYDESLLSQETHHSKGENQYDRNTHQQNFNLRTQFLLLFSELDECLTRTIDSYEAFRTHSMDFFVDLQQTAGGSASITGIDSIFEELKSLKKKIGYMEHEGQRMKDALELILTREDFKTNKEQSRLVGYMMPIATTTSFFSMQKNLPFSQANFAWFLAFLGIFSLMAFGSRIFRAAVRTLSRTEKTIGENGSFWKHLNLRARRRKNRRIDDIENGSQPSSNGIDEGTPHCEASSSHKPQSAFSSGMSTPPSTFIASHNQSKEIVPRISHLARNQETLT</sequence>
<dbReference type="EMBL" id="JAVRRD010000007">
    <property type="protein sequence ID" value="KAK5056822.1"/>
    <property type="molecule type" value="Genomic_DNA"/>
</dbReference>
<name>A0AAV9NFY2_9EURO</name>
<organism evidence="3 4">
    <name type="scientific">Exophiala bonariae</name>
    <dbReference type="NCBI Taxonomy" id="1690606"/>
    <lineage>
        <taxon>Eukaryota</taxon>
        <taxon>Fungi</taxon>
        <taxon>Dikarya</taxon>
        <taxon>Ascomycota</taxon>
        <taxon>Pezizomycotina</taxon>
        <taxon>Eurotiomycetes</taxon>
        <taxon>Chaetothyriomycetidae</taxon>
        <taxon>Chaetothyriales</taxon>
        <taxon>Herpotrichiellaceae</taxon>
        <taxon>Exophiala</taxon>
    </lineage>
</organism>
<feature type="transmembrane region" description="Helical" evidence="2">
    <location>
        <begin position="565"/>
        <end position="585"/>
    </location>
</feature>
<comment type="caution">
    <text evidence="3">The sequence shown here is derived from an EMBL/GenBank/DDBJ whole genome shotgun (WGS) entry which is preliminary data.</text>
</comment>
<protein>
    <submittedName>
        <fullName evidence="3">Uncharacterized protein</fullName>
    </submittedName>
</protein>
<gene>
    <name evidence="3" type="ORF">LTR84_012354</name>
</gene>
<keyword evidence="2" id="KW-0812">Transmembrane</keyword>
<accession>A0AAV9NFY2</accession>
<evidence type="ECO:0000313" key="3">
    <source>
        <dbReference type="EMBL" id="KAK5056822.1"/>
    </source>
</evidence>
<evidence type="ECO:0000256" key="2">
    <source>
        <dbReference type="SAM" id="Phobius"/>
    </source>
</evidence>